<protein>
    <submittedName>
        <fullName evidence="1">Uncharacterized protein</fullName>
    </submittedName>
</protein>
<comment type="caution">
    <text evidence="1">The sequence shown here is derived from an EMBL/GenBank/DDBJ whole genome shotgun (WGS) entry which is preliminary data.</text>
</comment>
<reference evidence="1 2" key="1">
    <citation type="journal article" date="2023" name="Hortic Res">
        <title>Pangenome of water caltrop reveals structural variations and asymmetric subgenome divergence after allopolyploidization.</title>
        <authorList>
            <person name="Zhang X."/>
            <person name="Chen Y."/>
            <person name="Wang L."/>
            <person name="Yuan Y."/>
            <person name="Fang M."/>
            <person name="Shi L."/>
            <person name="Lu R."/>
            <person name="Comes H.P."/>
            <person name="Ma Y."/>
            <person name="Chen Y."/>
            <person name="Huang G."/>
            <person name="Zhou Y."/>
            <person name="Zheng Z."/>
            <person name="Qiu Y."/>
        </authorList>
    </citation>
    <scope>NUCLEOTIDE SEQUENCE [LARGE SCALE GENOMIC DNA]</scope>
    <source>
        <tissue evidence="1">Roots</tissue>
    </source>
</reference>
<proteinExistence type="predicted"/>
<organism evidence="1 2">
    <name type="scientific">Trapa incisa</name>
    <dbReference type="NCBI Taxonomy" id="236973"/>
    <lineage>
        <taxon>Eukaryota</taxon>
        <taxon>Viridiplantae</taxon>
        <taxon>Streptophyta</taxon>
        <taxon>Embryophyta</taxon>
        <taxon>Tracheophyta</taxon>
        <taxon>Spermatophyta</taxon>
        <taxon>Magnoliopsida</taxon>
        <taxon>eudicotyledons</taxon>
        <taxon>Gunneridae</taxon>
        <taxon>Pentapetalae</taxon>
        <taxon>rosids</taxon>
        <taxon>malvids</taxon>
        <taxon>Myrtales</taxon>
        <taxon>Lythraceae</taxon>
        <taxon>Trapa</taxon>
    </lineage>
</organism>
<evidence type="ECO:0000313" key="1">
    <source>
        <dbReference type="EMBL" id="KAK4756174.1"/>
    </source>
</evidence>
<accession>A0AAN7JZ85</accession>
<dbReference type="EMBL" id="JAXIOK010000013">
    <property type="protein sequence ID" value="KAK4756174.1"/>
    <property type="molecule type" value="Genomic_DNA"/>
</dbReference>
<dbReference type="AlphaFoldDB" id="A0AAN7JZ85"/>
<name>A0AAN7JZ85_9MYRT</name>
<evidence type="ECO:0000313" key="2">
    <source>
        <dbReference type="Proteomes" id="UP001345219"/>
    </source>
</evidence>
<gene>
    <name evidence="1" type="ORF">SAY87_006301</name>
</gene>
<dbReference type="Proteomes" id="UP001345219">
    <property type="component" value="Chromosome 6"/>
</dbReference>
<sequence length="135" mass="15689">MDCDFIHLKAKHESSQKDGKFTALYFGGSVLEEPKNRNSLNGLVELLRRWLDRRIDGCPWRRLWGRRRGDEDRVRAHFGDHRRGCRSSIERHCGEDEKQSGSEKVVGKKKMRTLVTASLQCRTHCLGMKHTRNIG</sequence>
<keyword evidence="2" id="KW-1185">Reference proteome</keyword>